<dbReference type="InterPro" id="IPR036894">
    <property type="entry name" value="YbaB-like_sf"/>
</dbReference>
<gene>
    <name evidence="1" type="ORF">Ade02nite_25160</name>
</gene>
<dbReference type="Pfam" id="PF02575">
    <property type="entry name" value="YbaB_DNA_bd"/>
    <property type="match status" value="1"/>
</dbReference>
<accession>A0ABQ3Y1Y2</accession>
<protein>
    <recommendedName>
        <fullName evidence="3">YbaB/EbfC DNA-binding family protein</fullName>
    </recommendedName>
</protein>
<evidence type="ECO:0008006" key="3">
    <source>
        <dbReference type="Google" id="ProtNLM"/>
    </source>
</evidence>
<keyword evidence="2" id="KW-1185">Reference proteome</keyword>
<dbReference type="InterPro" id="IPR004401">
    <property type="entry name" value="YbaB/EbfC"/>
</dbReference>
<organism evidence="1 2">
    <name type="scientific">Paractinoplanes deccanensis</name>
    <dbReference type="NCBI Taxonomy" id="113561"/>
    <lineage>
        <taxon>Bacteria</taxon>
        <taxon>Bacillati</taxon>
        <taxon>Actinomycetota</taxon>
        <taxon>Actinomycetes</taxon>
        <taxon>Micromonosporales</taxon>
        <taxon>Micromonosporaceae</taxon>
        <taxon>Paractinoplanes</taxon>
    </lineage>
</organism>
<comment type="caution">
    <text evidence="1">The sequence shown here is derived from an EMBL/GenBank/DDBJ whole genome shotgun (WGS) entry which is preliminary data.</text>
</comment>
<proteinExistence type="predicted"/>
<sequence>MMTVDGIDAAEEWLDAWVGQANAQAARSVELSRRVAALTGTAEGRDGAIRVTVGSTGQVEQLDLDDRVHELSGPRLAAEIVSVMRRAQAVLSTRVAEEVRATVGADTETGRAVIHSFDSRFPAVESEEGR</sequence>
<evidence type="ECO:0000313" key="1">
    <source>
        <dbReference type="EMBL" id="GID73875.1"/>
    </source>
</evidence>
<dbReference type="Gene3D" id="3.30.1310.10">
    <property type="entry name" value="Nucleoid-associated protein YbaB-like domain"/>
    <property type="match status" value="1"/>
</dbReference>
<dbReference type="EMBL" id="BOMI01000043">
    <property type="protein sequence ID" value="GID73875.1"/>
    <property type="molecule type" value="Genomic_DNA"/>
</dbReference>
<evidence type="ECO:0000313" key="2">
    <source>
        <dbReference type="Proteomes" id="UP000609879"/>
    </source>
</evidence>
<name>A0ABQ3Y1Y2_9ACTN</name>
<reference evidence="1 2" key="1">
    <citation type="submission" date="2021-01" db="EMBL/GenBank/DDBJ databases">
        <title>Whole genome shotgun sequence of Actinoplanes deccanensis NBRC 13994.</title>
        <authorList>
            <person name="Komaki H."/>
            <person name="Tamura T."/>
        </authorList>
    </citation>
    <scope>NUCLEOTIDE SEQUENCE [LARGE SCALE GENOMIC DNA]</scope>
    <source>
        <strain evidence="1 2">NBRC 13994</strain>
    </source>
</reference>
<dbReference type="Proteomes" id="UP000609879">
    <property type="component" value="Unassembled WGS sequence"/>
</dbReference>